<dbReference type="EMBL" id="JAFFGZ010000001">
    <property type="protein sequence ID" value="KAK4648341.1"/>
    <property type="molecule type" value="Genomic_DNA"/>
</dbReference>
<accession>A0ABR0FWK7</accession>
<feature type="chain" id="PRO_5045437219" evidence="1">
    <location>
        <begin position="22"/>
        <end position="116"/>
    </location>
</feature>
<gene>
    <name evidence="2" type="ORF">QC761_109175</name>
</gene>
<sequence length="116" mass="13361">MFFYLLAFVTTAFLVLEIVKSGNSSPQSKPDHQNEFTTTSTWKLKCSPFSVPGRARNAALWCTPQRFYCDVDGETRCKYARGHEFDERCVSMCQCRRNVVPGVDPLFDTERPVRRI</sequence>
<evidence type="ECO:0000313" key="3">
    <source>
        <dbReference type="Proteomes" id="UP001322138"/>
    </source>
</evidence>
<dbReference type="GeneID" id="87893687"/>
<reference evidence="2 3" key="1">
    <citation type="journal article" date="2023" name="bioRxiv">
        <title>High-quality genome assemblies of four members of thePodospora anserinaspecies complex.</title>
        <authorList>
            <person name="Ament-Velasquez S.L."/>
            <person name="Vogan A.A."/>
            <person name="Wallerman O."/>
            <person name="Hartmann F."/>
            <person name="Gautier V."/>
            <person name="Silar P."/>
            <person name="Giraud T."/>
            <person name="Johannesson H."/>
        </authorList>
    </citation>
    <scope>NUCLEOTIDE SEQUENCE [LARGE SCALE GENOMIC DNA]</scope>
    <source>
        <strain evidence="2 3">CBS 112042</strain>
    </source>
</reference>
<evidence type="ECO:0000313" key="2">
    <source>
        <dbReference type="EMBL" id="KAK4648341.1"/>
    </source>
</evidence>
<keyword evidence="1" id="KW-0732">Signal</keyword>
<evidence type="ECO:0000256" key="1">
    <source>
        <dbReference type="SAM" id="SignalP"/>
    </source>
</evidence>
<dbReference type="Proteomes" id="UP001322138">
    <property type="component" value="Unassembled WGS sequence"/>
</dbReference>
<organism evidence="2 3">
    <name type="scientific">Podospora bellae-mahoneyi</name>
    <dbReference type="NCBI Taxonomy" id="2093777"/>
    <lineage>
        <taxon>Eukaryota</taxon>
        <taxon>Fungi</taxon>
        <taxon>Dikarya</taxon>
        <taxon>Ascomycota</taxon>
        <taxon>Pezizomycotina</taxon>
        <taxon>Sordariomycetes</taxon>
        <taxon>Sordariomycetidae</taxon>
        <taxon>Sordariales</taxon>
        <taxon>Podosporaceae</taxon>
        <taxon>Podospora</taxon>
    </lineage>
</organism>
<feature type="signal peptide" evidence="1">
    <location>
        <begin position="1"/>
        <end position="21"/>
    </location>
</feature>
<proteinExistence type="predicted"/>
<name>A0ABR0FWK7_9PEZI</name>
<keyword evidence="3" id="KW-1185">Reference proteome</keyword>
<dbReference type="RefSeq" id="XP_062737317.1">
    <property type="nucleotide sequence ID" value="XM_062874205.1"/>
</dbReference>
<comment type="caution">
    <text evidence="2">The sequence shown here is derived from an EMBL/GenBank/DDBJ whole genome shotgun (WGS) entry which is preliminary data.</text>
</comment>
<protein>
    <submittedName>
        <fullName evidence="2">Uncharacterized protein</fullName>
    </submittedName>
</protein>